<keyword evidence="12" id="KW-0256">Endoplasmic reticulum</keyword>
<evidence type="ECO:0000256" key="21">
    <source>
        <dbReference type="SAM" id="SignalP"/>
    </source>
</evidence>
<dbReference type="SUPFAM" id="SSF53187">
    <property type="entry name" value="Zn-dependent exopeptidases"/>
    <property type="match status" value="1"/>
</dbReference>
<evidence type="ECO:0000256" key="18">
    <source>
        <dbReference type="ARBA" id="ARBA00023228"/>
    </source>
</evidence>
<reference evidence="23 24" key="1">
    <citation type="journal article" date="2014" name="Proc. Natl. Acad. Sci. U.S.A.">
        <title>Functional type 2 photosynthetic reaction centers found in the rare bacterial phylum Gemmatimonadetes.</title>
        <authorList>
            <person name="Zeng Y."/>
            <person name="Feng F."/>
            <person name="Medova H."/>
            <person name="Dean J."/>
            <person name="Koblizek M."/>
        </authorList>
    </citation>
    <scope>NUCLEOTIDE SEQUENCE [LARGE SCALE GENOMIC DNA]</scope>
    <source>
        <strain evidence="23 24">AP64</strain>
    </source>
</reference>
<dbReference type="GO" id="GO:0004180">
    <property type="term" value="F:carboxypeptidase activity"/>
    <property type="evidence" value="ECO:0007669"/>
    <property type="project" value="UniProtKB-KW"/>
</dbReference>
<dbReference type="AlphaFoldDB" id="A0A143BMZ4"/>
<evidence type="ECO:0000256" key="13">
    <source>
        <dbReference type="ARBA" id="ARBA00022833"/>
    </source>
</evidence>
<dbReference type="GO" id="GO:0046872">
    <property type="term" value="F:metal ion binding"/>
    <property type="evidence" value="ECO:0007669"/>
    <property type="project" value="UniProtKB-KW"/>
</dbReference>
<dbReference type="EMBL" id="CP011454">
    <property type="protein sequence ID" value="AMW06446.1"/>
    <property type="molecule type" value="Genomic_DNA"/>
</dbReference>
<dbReference type="KEGG" id="gph:GEMMAAP_00885"/>
<keyword evidence="14" id="KW-0333">Golgi apparatus</keyword>
<keyword evidence="17" id="KW-0325">Glycoprotein</keyword>
<proteinExistence type="predicted"/>
<feature type="chain" id="PRO_5007506900" description="Carboxypeptidase Q" evidence="21">
    <location>
        <begin position="24"/>
        <end position="456"/>
    </location>
</feature>
<evidence type="ECO:0000256" key="3">
    <source>
        <dbReference type="ARBA" id="ARBA00004555"/>
    </source>
</evidence>
<evidence type="ECO:0000256" key="4">
    <source>
        <dbReference type="ARBA" id="ARBA00004613"/>
    </source>
</evidence>
<feature type="signal peptide" evidence="21">
    <location>
        <begin position="1"/>
        <end position="23"/>
    </location>
</feature>
<accession>A0A143BMZ4</accession>
<dbReference type="InterPro" id="IPR007484">
    <property type="entry name" value="Peptidase_M28"/>
</dbReference>
<dbReference type="PANTHER" id="PTHR12053">
    <property type="entry name" value="PROTEASE FAMILY M28 PLASMA GLUTAMATE CARBOXYPEPTIDASE-RELATED"/>
    <property type="match status" value="1"/>
</dbReference>
<name>A0A143BMZ4_9BACT</name>
<keyword evidence="8" id="KW-0645">Protease</keyword>
<evidence type="ECO:0000256" key="10">
    <source>
        <dbReference type="ARBA" id="ARBA00022729"/>
    </source>
</evidence>
<comment type="subunit">
    <text evidence="19">Homodimer. The monomeric form is inactive while the homodimer is active.</text>
</comment>
<sequence>MIRTATGTLAALVGTLLTAPLGAQPAADIPAKYRDIANRIIAAAQADSAGAWNRIAELTDRFGHRLSGSVALEQAIDWTVQTMTHDGLANVRKEPVMVPHWVRGEESLELVAPRMQKLPMLGLGGSIGTPAQGITADVMVVASFEELTQRASEAKGKIVLYDAEWRDYGYNGSFRRLGAIAAAKVGAVASLARAAGPYSMRTPHTGSMSYDSTVVKIPHASVTAEDAMMMRRMIARGQPVRVTLRMNAQTLPDAQSHNVMGELRGRERPNEIVVMGGHIDSWDVGQGAMDDAGGVVVAWEALRLLKKLGLTPRRTIRAVGWTNEENGMRGGNAYRDMHKQEPHQLAIESDGGVFNPLGFGFTGTPEARKAIEAIGSLLAPIGAGKIGPSGGGADIGPIMATGVPGMGLEVDGSRYFWFHHTDADTPDKLDPTEVQRCVAVMAVMAFIAADLEQSLR</sequence>
<protein>
    <recommendedName>
        <fullName evidence="5">Carboxypeptidase Q</fullName>
    </recommendedName>
    <alternativeName>
        <fullName evidence="20">Plasma glutamate carboxypeptidase</fullName>
    </alternativeName>
</protein>
<dbReference type="Gene3D" id="3.40.630.10">
    <property type="entry name" value="Zn peptidases"/>
    <property type="match status" value="1"/>
</dbReference>
<dbReference type="RefSeq" id="WP_026849057.1">
    <property type="nucleotide sequence ID" value="NZ_CP011454.1"/>
</dbReference>
<keyword evidence="6" id="KW-0964">Secreted</keyword>
<dbReference type="GO" id="GO:0070573">
    <property type="term" value="F:metallodipeptidase activity"/>
    <property type="evidence" value="ECO:0007669"/>
    <property type="project" value="InterPro"/>
</dbReference>
<dbReference type="GO" id="GO:0006508">
    <property type="term" value="P:proteolysis"/>
    <property type="evidence" value="ECO:0007669"/>
    <property type="project" value="UniProtKB-KW"/>
</dbReference>
<keyword evidence="13" id="KW-0862">Zinc</keyword>
<evidence type="ECO:0000256" key="9">
    <source>
        <dbReference type="ARBA" id="ARBA00022723"/>
    </source>
</evidence>
<evidence type="ECO:0000256" key="2">
    <source>
        <dbReference type="ARBA" id="ARBA00004371"/>
    </source>
</evidence>
<evidence type="ECO:0000256" key="6">
    <source>
        <dbReference type="ARBA" id="ARBA00022525"/>
    </source>
</evidence>
<evidence type="ECO:0000256" key="7">
    <source>
        <dbReference type="ARBA" id="ARBA00022645"/>
    </source>
</evidence>
<evidence type="ECO:0000313" key="23">
    <source>
        <dbReference type="EMBL" id="AMW06446.1"/>
    </source>
</evidence>
<dbReference type="eggNOG" id="COG2234">
    <property type="taxonomic scope" value="Bacteria"/>
</dbReference>
<evidence type="ECO:0000256" key="5">
    <source>
        <dbReference type="ARBA" id="ARBA00014116"/>
    </source>
</evidence>
<dbReference type="CDD" id="cd03883">
    <property type="entry name" value="M28_Pgcp_like"/>
    <property type="match status" value="1"/>
</dbReference>
<evidence type="ECO:0000256" key="11">
    <source>
        <dbReference type="ARBA" id="ARBA00022801"/>
    </source>
</evidence>
<evidence type="ECO:0000256" key="15">
    <source>
        <dbReference type="ARBA" id="ARBA00023049"/>
    </source>
</evidence>
<feature type="domain" description="Peptidase M28" evidence="22">
    <location>
        <begin position="258"/>
        <end position="443"/>
    </location>
</feature>
<evidence type="ECO:0000256" key="17">
    <source>
        <dbReference type="ARBA" id="ARBA00023180"/>
    </source>
</evidence>
<dbReference type="Pfam" id="PF04389">
    <property type="entry name" value="Peptidase_M28"/>
    <property type="match status" value="1"/>
</dbReference>
<evidence type="ECO:0000256" key="16">
    <source>
        <dbReference type="ARBA" id="ARBA00023145"/>
    </source>
</evidence>
<dbReference type="FunFam" id="3.50.30.30:FF:000009">
    <property type="entry name" value="Carboxypeptidase Q"/>
    <property type="match status" value="1"/>
</dbReference>
<evidence type="ECO:0000259" key="22">
    <source>
        <dbReference type="Pfam" id="PF04389"/>
    </source>
</evidence>
<dbReference type="STRING" id="1379270.GEMMAAP_00885"/>
<evidence type="ECO:0000256" key="14">
    <source>
        <dbReference type="ARBA" id="ARBA00023034"/>
    </source>
</evidence>
<evidence type="ECO:0000256" key="12">
    <source>
        <dbReference type="ARBA" id="ARBA00022824"/>
    </source>
</evidence>
<evidence type="ECO:0000256" key="20">
    <source>
        <dbReference type="ARBA" id="ARBA00033328"/>
    </source>
</evidence>
<dbReference type="GO" id="GO:0005764">
    <property type="term" value="C:lysosome"/>
    <property type="evidence" value="ECO:0007669"/>
    <property type="project" value="UniProtKB-SubCell"/>
</dbReference>
<organism evidence="23 24">
    <name type="scientific">Gemmatimonas phototrophica</name>
    <dbReference type="NCBI Taxonomy" id="1379270"/>
    <lineage>
        <taxon>Bacteria</taxon>
        <taxon>Pseudomonadati</taxon>
        <taxon>Gemmatimonadota</taxon>
        <taxon>Gemmatimonadia</taxon>
        <taxon>Gemmatimonadales</taxon>
        <taxon>Gemmatimonadaceae</taxon>
        <taxon>Gemmatimonas</taxon>
    </lineage>
</organism>
<keyword evidence="18" id="KW-0458">Lysosome</keyword>
<evidence type="ECO:0000256" key="1">
    <source>
        <dbReference type="ARBA" id="ARBA00004240"/>
    </source>
</evidence>
<dbReference type="PANTHER" id="PTHR12053:SF3">
    <property type="entry name" value="CARBOXYPEPTIDASE Q"/>
    <property type="match status" value="1"/>
</dbReference>
<reference evidence="23 24" key="2">
    <citation type="journal article" date="2016" name="Environ. Microbiol. Rep.">
        <title>Metagenomic evidence for the presence of phototrophic Gemmatimonadetes bacteria in diverse environments.</title>
        <authorList>
            <person name="Zeng Y."/>
            <person name="Baumbach J."/>
            <person name="Barbosa E.G."/>
            <person name="Azevedo V."/>
            <person name="Zhang C."/>
            <person name="Koblizek M."/>
        </authorList>
    </citation>
    <scope>NUCLEOTIDE SEQUENCE [LARGE SCALE GENOMIC DNA]</scope>
    <source>
        <strain evidence="23 24">AP64</strain>
    </source>
</reference>
<dbReference type="InterPro" id="IPR039866">
    <property type="entry name" value="CPQ"/>
</dbReference>
<keyword evidence="10 21" id="KW-0732">Signal</keyword>
<dbReference type="OrthoDB" id="9769665at2"/>
<dbReference type="GO" id="GO:0005615">
    <property type="term" value="C:extracellular space"/>
    <property type="evidence" value="ECO:0007669"/>
    <property type="project" value="TreeGrafter"/>
</dbReference>
<gene>
    <name evidence="23" type="ORF">GEMMAAP_00885</name>
</gene>
<keyword evidence="9" id="KW-0479">Metal-binding</keyword>
<keyword evidence="24" id="KW-1185">Reference proteome</keyword>
<evidence type="ECO:0000313" key="24">
    <source>
        <dbReference type="Proteomes" id="UP000076404"/>
    </source>
</evidence>
<dbReference type="GO" id="GO:0043171">
    <property type="term" value="P:peptide catabolic process"/>
    <property type="evidence" value="ECO:0007669"/>
    <property type="project" value="TreeGrafter"/>
</dbReference>
<keyword evidence="11" id="KW-0378">Hydrolase</keyword>
<keyword evidence="7 23" id="KW-0121">Carboxypeptidase</keyword>
<keyword evidence="16" id="KW-0865">Zymogen</keyword>
<evidence type="ECO:0000256" key="19">
    <source>
        <dbReference type="ARBA" id="ARBA00025833"/>
    </source>
</evidence>
<dbReference type="Gene3D" id="3.50.30.30">
    <property type="match status" value="1"/>
</dbReference>
<keyword evidence="15" id="KW-0482">Metalloprotease</keyword>
<comment type="subcellular location">
    <subcellularLocation>
        <location evidence="1">Endoplasmic reticulum</location>
    </subcellularLocation>
    <subcellularLocation>
        <location evidence="3">Golgi apparatus</location>
    </subcellularLocation>
    <subcellularLocation>
        <location evidence="2">Lysosome</location>
    </subcellularLocation>
    <subcellularLocation>
        <location evidence="4">Secreted</location>
    </subcellularLocation>
</comment>
<evidence type="ECO:0000256" key="8">
    <source>
        <dbReference type="ARBA" id="ARBA00022670"/>
    </source>
</evidence>
<dbReference type="Proteomes" id="UP000076404">
    <property type="component" value="Chromosome"/>
</dbReference>